<gene>
    <name evidence="1" type="ORF">PR003_g29114</name>
</gene>
<evidence type="ECO:0000313" key="1">
    <source>
        <dbReference type="EMBL" id="KAE9276245.1"/>
    </source>
</evidence>
<accession>A0A6A4BP96</accession>
<keyword evidence="2" id="KW-1185">Reference proteome</keyword>
<name>A0A6A4BP96_9STRA</name>
<reference evidence="1 2" key="1">
    <citation type="submission" date="2018-08" db="EMBL/GenBank/DDBJ databases">
        <title>Genomic investigation of the strawberry pathogen Phytophthora fragariae indicates pathogenicity is determined by transcriptional variation in three key races.</title>
        <authorList>
            <person name="Adams T.M."/>
            <person name="Armitage A.D."/>
            <person name="Sobczyk M.K."/>
            <person name="Bates H.J."/>
            <person name="Dunwell J.M."/>
            <person name="Nellist C.F."/>
            <person name="Harrison R.J."/>
        </authorList>
    </citation>
    <scope>NUCLEOTIDE SEQUENCE [LARGE SCALE GENOMIC DNA]</scope>
    <source>
        <strain evidence="1 2">SCRP333</strain>
    </source>
</reference>
<dbReference type="EMBL" id="QXFT01004720">
    <property type="protein sequence ID" value="KAE9276245.1"/>
    <property type="molecule type" value="Genomic_DNA"/>
</dbReference>
<dbReference type="AlphaFoldDB" id="A0A6A4BP96"/>
<comment type="caution">
    <text evidence="1">The sequence shown here is derived from an EMBL/GenBank/DDBJ whole genome shotgun (WGS) entry which is preliminary data.</text>
</comment>
<evidence type="ECO:0000313" key="2">
    <source>
        <dbReference type="Proteomes" id="UP000434957"/>
    </source>
</evidence>
<protein>
    <submittedName>
        <fullName evidence="1">Uncharacterized protein</fullName>
    </submittedName>
</protein>
<organism evidence="1 2">
    <name type="scientific">Phytophthora rubi</name>
    <dbReference type="NCBI Taxonomy" id="129364"/>
    <lineage>
        <taxon>Eukaryota</taxon>
        <taxon>Sar</taxon>
        <taxon>Stramenopiles</taxon>
        <taxon>Oomycota</taxon>
        <taxon>Peronosporomycetes</taxon>
        <taxon>Peronosporales</taxon>
        <taxon>Peronosporaceae</taxon>
        <taxon>Phytophthora</taxon>
    </lineage>
</organism>
<proteinExistence type="predicted"/>
<dbReference type="Proteomes" id="UP000434957">
    <property type="component" value="Unassembled WGS sequence"/>
</dbReference>
<sequence>MIWIQTGDEDVATWMWKWTAPSTVEVDGRRRLWEKKVHGSCRRAVKDETFGTPGLVTCNVFVQLSVSESMNLFLRLLSCFQDPRFGRAVSPRNIVPPRLLNHSYQTAARDFGLERLFGAVVSDSGPAAVSTASATPMATVGLLSAEPPSSIAAIRCLSSSSYDERLLIISICCLIRTVCFSTTSFTDGDTACFSGRERFIRLIRGPPVTASRCHERPCFLTNRTAS</sequence>